<dbReference type="Gene3D" id="3.10.450.50">
    <property type="match status" value="1"/>
</dbReference>
<dbReference type="PANTHER" id="PTHR33698">
    <property type="entry name" value="NUCLEAR TRANSPORT FACTOR 2 (NTF2)-LIKE PROTEIN"/>
    <property type="match status" value="1"/>
</dbReference>
<dbReference type="STRING" id="3775.A0A1Q3BBF1"/>
<keyword evidence="1" id="KW-1133">Transmembrane helix</keyword>
<organism evidence="2 3">
    <name type="scientific">Cephalotus follicularis</name>
    <name type="common">Albany pitcher plant</name>
    <dbReference type="NCBI Taxonomy" id="3775"/>
    <lineage>
        <taxon>Eukaryota</taxon>
        <taxon>Viridiplantae</taxon>
        <taxon>Streptophyta</taxon>
        <taxon>Embryophyta</taxon>
        <taxon>Tracheophyta</taxon>
        <taxon>Spermatophyta</taxon>
        <taxon>Magnoliopsida</taxon>
        <taxon>eudicotyledons</taxon>
        <taxon>Gunneridae</taxon>
        <taxon>Pentapetalae</taxon>
        <taxon>rosids</taxon>
        <taxon>fabids</taxon>
        <taxon>Oxalidales</taxon>
        <taxon>Cephalotaceae</taxon>
        <taxon>Cephalotus</taxon>
    </lineage>
</organism>
<evidence type="ECO:0008006" key="4">
    <source>
        <dbReference type="Google" id="ProtNLM"/>
    </source>
</evidence>
<dbReference type="Proteomes" id="UP000187406">
    <property type="component" value="Unassembled WGS sequence"/>
</dbReference>
<keyword evidence="1" id="KW-0472">Membrane</keyword>
<dbReference type="EMBL" id="BDDD01000390">
    <property type="protein sequence ID" value="GAV65215.1"/>
    <property type="molecule type" value="Genomic_DNA"/>
</dbReference>
<feature type="transmembrane region" description="Helical" evidence="1">
    <location>
        <begin position="229"/>
        <end position="246"/>
    </location>
</feature>
<accession>A0A1Q3BBF1</accession>
<keyword evidence="3" id="KW-1185">Reference proteome</keyword>
<reference evidence="3" key="1">
    <citation type="submission" date="2016-04" db="EMBL/GenBank/DDBJ databases">
        <title>Cephalotus genome sequencing.</title>
        <authorList>
            <person name="Fukushima K."/>
            <person name="Hasebe M."/>
            <person name="Fang X."/>
        </authorList>
    </citation>
    <scope>NUCLEOTIDE SEQUENCE [LARGE SCALE GENOMIC DNA]</scope>
    <source>
        <strain evidence="3">cv. St1</strain>
    </source>
</reference>
<evidence type="ECO:0000313" key="3">
    <source>
        <dbReference type="Proteomes" id="UP000187406"/>
    </source>
</evidence>
<dbReference type="AlphaFoldDB" id="A0A1Q3BBF1"/>
<proteinExistence type="predicted"/>
<evidence type="ECO:0000313" key="2">
    <source>
        <dbReference type="EMBL" id="GAV65215.1"/>
    </source>
</evidence>
<name>A0A1Q3BBF1_CEPFO</name>
<evidence type="ECO:0000256" key="1">
    <source>
        <dbReference type="SAM" id="Phobius"/>
    </source>
</evidence>
<dbReference type="InParanoid" id="A0A1Q3BBF1"/>
<gene>
    <name evidence="2" type="ORF">CFOL_v3_08730</name>
</gene>
<dbReference type="OrthoDB" id="753811at2759"/>
<protein>
    <recommendedName>
        <fullName evidence="4">SnoaL-like domain-containing protein</fullName>
    </recommendedName>
</protein>
<dbReference type="PANTHER" id="PTHR33698:SF6">
    <property type="entry name" value="TRANSMEMBRANE PROTEIN"/>
    <property type="match status" value="1"/>
</dbReference>
<dbReference type="InterPro" id="IPR032710">
    <property type="entry name" value="NTF2-like_dom_sf"/>
</dbReference>
<comment type="caution">
    <text evidence="2">The sequence shown here is derived from an EMBL/GenBank/DDBJ whole genome shotgun (WGS) entry which is preliminary data.</text>
</comment>
<feature type="non-terminal residue" evidence="2">
    <location>
        <position position="1"/>
    </location>
</feature>
<dbReference type="SUPFAM" id="SSF54427">
    <property type="entry name" value="NTF2-like"/>
    <property type="match status" value="1"/>
</dbReference>
<keyword evidence="1" id="KW-0812">Transmembrane</keyword>
<sequence length="251" mass="28527">VISFPLFCNALLSNHLPLISQANNSNNRKNGFVVEKFPSNLSHQPWIHTSFSSRHRGLSIVPLDSKTTGPAEEDNRALETVLKLYSAIKKQNIRELSDIIGDECRCVCNFNSFFQPFHGKTQVLGFFTALITSLGNNIEFVVKPTLHDGMTVGVQWKLEWSKTHMPLGKGFSLIICHDYRGKVFIRNVEMFMEPILHIEPLRLKIMAYALTMIDKMSPNSVFKSRMKKAICIVLTLFVMAAILSFLKHRLC</sequence>